<dbReference type="EMBL" id="CAJNOO010001856">
    <property type="protein sequence ID" value="CAF1207299.1"/>
    <property type="molecule type" value="Genomic_DNA"/>
</dbReference>
<dbReference type="AlphaFoldDB" id="A0A814WYX1"/>
<sequence>MSGPTGFRCLIGCSYTNDLDSGQLQRPLAMAFDNYGNMFVTDEWRIQKFVFIMNSCAQFTTTIQAITTETTVALSGTSNSIINSSILPTGRCT</sequence>
<evidence type="ECO:0000313" key="2">
    <source>
        <dbReference type="EMBL" id="CAF1426373.1"/>
    </source>
</evidence>
<gene>
    <name evidence="1" type="ORF">RFH988_LOCUS24934</name>
    <name evidence="2" type="ORF">SEV965_LOCUS32526</name>
</gene>
<dbReference type="EMBL" id="CAJNOU010004093">
    <property type="protein sequence ID" value="CAF1426373.1"/>
    <property type="molecule type" value="Genomic_DNA"/>
</dbReference>
<proteinExistence type="predicted"/>
<reference evidence="1" key="1">
    <citation type="submission" date="2021-02" db="EMBL/GenBank/DDBJ databases">
        <authorList>
            <person name="Nowell W R."/>
        </authorList>
    </citation>
    <scope>NUCLEOTIDE SEQUENCE</scope>
</reference>
<dbReference type="Proteomes" id="UP000663882">
    <property type="component" value="Unassembled WGS sequence"/>
</dbReference>
<comment type="caution">
    <text evidence="1">The sequence shown here is derived from an EMBL/GenBank/DDBJ whole genome shotgun (WGS) entry which is preliminary data.</text>
</comment>
<name>A0A814WYX1_9BILA</name>
<dbReference type="Proteomes" id="UP000663889">
    <property type="component" value="Unassembled WGS sequence"/>
</dbReference>
<organism evidence="1 3">
    <name type="scientific">Rotaria sordida</name>
    <dbReference type="NCBI Taxonomy" id="392033"/>
    <lineage>
        <taxon>Eukaryota</taxon>
        <taxon>Metazoa</taxon>
        <taxon>Spiralia</taxon>
        <taxon>Gnathifera</taxon>
        <taxon>Rotifera</taxon>
        <taxon>Eurotatoria</taxon>
        <taxon>Bdelloidea</taxon>
        <taxon>Philodinida</taxon>
        <taxon>Philodinidae</taxon>
        <taxon>Rotaria</taxon>
    </lineage>
</organism>
<evidence type="ECO:0000313" key="1">
    <source>
        <dbReference type="EMBL" id="CAF1207299.1"/>
    </source>
</evidence>
<evidence type="ECO:0000313" key="3">
    <source>
        <dbReference type="Proteomes" id="UP000663882"/>
    </source>
</evidence>
<accession>A0A814WYX1</accession>
<protein>
    <submittedName>
        <fullName evidence="1">Uncharacterized protein</fullName>
    </submittedName>
</protein>